<evidence type="ECO:0000313" key="2">
    <source>
        <dbReference type="EMBL" id="GHA39403.1"/>
    </source>
</evidence>
<dbReference type="NCBIfam" id="TIGR01484">
    <property type="entry name" value="HAD-SF-IIB"/>
    <property type="match status" value="1"/>
</dbReference>
<dbReference type="SFLD" id="SFLDS00003">
    <property type="entry name" value="Haloacid_Dehalogenase"/>
    <property type="match status" value="1"/>
</dbReference>
<dbReference type="Pfam" id="PF08282">
    <property type="entry name" value="Hydrolase_3"/>
    <property type="match status" value="1"/>
</dbReference>
<evidence type="ECO:0000313" key="3">
    <source>
        <dbReference type="Proteomes" id="UP000653644"/>
    </source>
</evidence>
<protein>
    <submittedName>
        <fullName evidence="2">Hydrolase</fullName>
    </submittedName>
</protein>
<dbReference type="GO" id="GO:0016787">
    <property type="term" value="F:hydrolase activity"/>
    <property type="evidence" value="ECO:0007669"/>
    <property type="project" value="UniProtKB-KW"/>
</dbReference>
<evidence type="ECO:0000256" key="1">
    <source>
        <dbReference type="SAM" id="MobiDB-lite"/>
    </source>
</evidence>
<dbReference type="SUPFAM" id="SSF56784">
    <property type="entry name" value="HAD-like"/>
    <property type="match status" value="1"/>
</dbReference>
<gene>
    <name evidence="2" type="ORF">GCM10010345_50000</name>
</gene>
<accession>A0ABQ3CQQ7</accession>
<keyword evidence="3" id="KW-1185">Reference proteome</keyword>
<dbReference type="PANTHER" id="PTHR10000">
    <property type="entry name" value="PHOSPHOSERINE PHOSPHATASE"/>
    <property type="match status" value="1"/>
</dbReference>
<dbReference type="InterPro" id="IPR000150">
    <property type="entry name" value="Cof"/>
</dbReference>
<name>A0ABQ3CQQ7_9ACTN</name>
<dbReference type="Gene3D" id="3.40.50.1000">
    <property type="entry name" value="HAD superfamily/HAD-like"/>
    <property type="match status" value="1"/>
</dbReference>
<keyword evidence="2" id="KW-0378">Hydrolase</keyword>
<proteinExistence type="predicted"/>
<comment type="caution">
    <text evidence="2">The sequence shown here is derived from an EMBL/GenBank/DDBJ whole genome shotgun (WGS) entry which is preliminary data.</text>
</comment>
<dbReference type="InterPro" id="IPR006379">
    <property type="entry name" value="HAD-SF_hydro_IIB"/>
</dbReference>
<feature type="region of interest" description="Disordered" evidence="1">
    <location>
        <begin position="1"/>
        <end position="42"/>
    </location>
</feature>
<dbReference type="SFLD" id="SFLDG01140">
    <property type="entry name" value="C2.B:_Phosphomannomutase_and_P"/>
    <property type="match status" value="1"/>
</dbReference>
<dbReference type="Gene3D" id="3.30.1240.10">
    <property type="match status" value="1"/>
</dbReference>
<feature type="compositionally biased region" description="Basic and acidic residues" evidence="1">
    <location>
        <begin position="9"/>
        <end position="29"/>
    </location>
</feature>
<dbReference type="InterPro" id="IPR036412">
    <property type="entry name" value="HAD-like_sf"/>
</dbReference>
<dbReference type="PANTHER" id="PTHR10000:SF53">
    <property type="entry name" value="5-AMINO-6-(5-PHOSPHO-D-RIBITYLAMINO)URACIL PHOSPHATASE YBJI-RELATED"/>
    <property type="match status" value="1"/>
</dbReference>
<reference evidence="3" key="1">
    <citation type="journal article" date="2019" name="Int. J. Syst. Evol. Microbiol.">
        <title>The Global Catalogue of Microorganisms (GCM) 10K type strain sequencing project: providing services to taxonomists for standard genome sequencing and annotation.</title>
        <authorList>
            <consortium name="The Broad Institute Genomics Platform"/>
            <consortium name="The Broad Institute Genome Sequencing Center for Infectious Disease"/>
            <person name="Wu L."/>
            <person name="Ma J."/>
        </authorList>
    </citation>
    <scope>NUCLEOTIDE SEQUENCE [LARGE SCALE GENOMIC DNA]</scope>
    <source>
        <strain evidence="3">JCM 4733</strain>
    </source>
</reference>
<dbReference type="Proteomes" id="UP000653644">
    <property type="component" value="Unassembled WGS sequence"/>
</dbReference>
<sequence>MRPGPGRFRVPEAHEEHWTGIPAPDRKQDMPATPTPLLDASGLPAGPADIRLIVTDMDGTLLDDAKRISDGLWPMLAELRRRGVLFSPASGRQYATLFRQFEEVAEGMVFIAENGTYVVRDGVELSSDPLDRSVAAGVARAARRLVADGADVGAVVCGKRAAYVERTDEAFLAEVRKYYVEHRIVEDVTAVDDEMIKVALFDFGSAEHTTAPALAEFAATHQVVVSGEHWVDVMNRTADKGTALRGLQRALGITPAQTMVFGDYLNDLEMLDAAEWSFAMAGAHPEVIRRARHLAPSNNDDGVLRTVARVLDLPYDGVRA</sequence>
<dbReference type="CDD" id="cd07518">
    <property type="entry name" value="HAD_YbiV-Like"/>
    <property type="match status" value="1"/>
</dbReference>
<dbReference type="InterPro" id="IPR023214">
    <property type="entry name" value="HAD_sf"/>
</dbReference>
<dbReference type="EMBL" id="BMVN01000018">
    <property type="protein sequence ID" value="GHA39403.1"/>
    <property type="molecule type" value="Genomic_DNA"/>
</dbReference>
<organism evidence="2 3">
    <name type="scientific">Streptomyces canarius</name>
    <dbReference type="NCBI Taxonomy" id="285453"/>
    <lineage>
        <taxon>Bacteria</taxon>
        <taxon>Bacillati</taxon>
        <taxon>Actinomycetota</taxon>
        <taxon>Actinomycetes</taxon>
        <taxon>Kitasatosporales</taxon>
        <taxon>Streptomycetaceae</taxon>
        <taxon>Streptomyces</taxon>
    </lineage>
</organism>
<dbReference type="NCBIfam" id="TIGR00099">
    <property type="entry name" value="Cof-subfamily"/>
    <property type="match status" value="1"/>
</dbReference>